<sequence length="255" mass="28601">MTDRPAGSTSPKALNIAREVRRRIVEREWRQGERIPDEADLAIEFDAARATVNKALQLLADEGLLDRRRRAGTRVTVNPTRKATVSISIVREQVEQAGMAYSYRVVAQRRSPVPADIAARLALPEGKLLVHMRAVHYGDGRPFQFEDRWINTCSAPGLEGVDFWQLNANEWLVQNAPYLHAELAFTAANADRREARLLQTRQGQALLIMQRTTWNDLGPITTVRVACQPGHLISTDGGYARSSWPRGETRTPDTP</sequence>
<evidence type="ECO:0000313" key="8">
    <source>
        <dbReference type="Proteomes" id="UP000294958"/>
    </source>
</evidence>
<dbReference type="PATRIC" id="fig|69279.3.peg.1407"/>
<evidence type="ECO:0000313" key="6">
    <source>
        <dbReference type="EMBL" id="TDR36241.1"/>
    </source>
</evidence>
<evidence type="ECO:0000313" key="5">
    <source>
        <dbReference type="EMBL" id="EXL09400.1"/>
    </source>
</evidence>
<dbReference type="eggNOG" id="COG2188">
    <property type="taxonomic scope" value="Bacteria"/>
</dbReference>
<reference evidence="5 7" key="1">
    <citation type="submission" date="2014-02" db="EMBL/GenBank/DDBJ databases">
        <title>Aquamicrobium defluvii Genome sequencing.</title>
        <authorList>
            <person name="Wang X."/>
        </authorList>
    </citation>
    <scope>NUCLEOTIDE SEQUENCE [LARGE SCALE GENOMIC DNA]</scope>
    <source>
        <strain evidence="5 7">W13Z1</strain>
    </source>
</reference>
<evidence type="ECO:0000313" key="7">
    <source>
        <dbReference type="Proteomes" id="UP000019849"/>
    </source>
</evidence>
<dbReference type="STRING" id="69279.BG36_22410"/>
<keyword evidence="1" id="KW-0805">Transcription regulation</keyword>
<protein>
    <submittedName>
        <fullName evidence="6">GntR family histidine utilization transcriptional repressor</fullName>
    </submittedName>
    <submittedName>
        <fullName evidence="5">GntR family transcriptional regulator</fullName>
    </submittedName>
</protein>
<dbReference type="GO" id="GO:0003677">
    <property type="term" value="F:DNA binding"/>
    <property type="evidence" value="ECO:0007669"/>
    <property type="project" value="UniProtKB-KW"/>
</dbReference>
<dbReference type="GO" id="GO:0003700">
    <property type="term" value="F:DNA-binding transcription factor activity"/>
    <property type="evidence" value="ECO:0007669"/>
    <property type="project" value="InterPro"/>
</dbReference>
<dbReference type="InterPro" id="IPR028978">
    <property type="entry name" value="Chorismate_lyase_/UTRA_dom_sf"/>
</dbReference>
<dbReference type="SUPFAM" id="SSF46785">
    <property type="entry name" value="Winged helix' DNA-binding domain"/>
    <property type="match status" value="1"/>
</dbReference>
<evidence type="ECO:0000259" key="4">
    <source>
        <dbReference type="PROSITE" id="PS50949"/>
    </source>
</evidence>
<evidence type="ECO:0000256" key="3">
    <source>
        <dbReference type="ARBA" id="ARBA00023163"/>
    </source>
</evidence>
<keyword evidence="2" id="KW-0238">DNA-binding</keyword>
<dbReference type="InterPro" id="IPR036388">
    <property type="entry name" value="WH-like_DNA-bd_sf"/>
</dbReference>
<keyword evidence="3" id="KW-0804">Transcription</keyword>
<dbReference type="SUPFAM" id="SSF64288">
    <property type="entry name" value="Chorismate lyase-like"/>
    <property type="match status" value="1"/>
</dbReference>
<dbReference type="InterPro" id="IPR050679">
    <property type="entry name" value="Bact_HTH_transcr_reg"/>
</dbReference>
<dbReference type="CDD" id="cd07377">
    <property type="entry name" value="WHTH_GntR"/>
    <property type="match status" value="1"/>
</dbReference>
<dbReference type="PANTHER" id="PTHR44846">
    <property type="entry name" value="MANNOSYL-D-GLYCERATE TRANSPORT/METABOLISM SYSTEM REPRESSOR MNGR-RELATED"/>
    <property type="match status" value="1"/>
</dbReference>
<dbReference type="EMBL" id="SNZF01000006">
    <property type="protein sequence ID" value="TDR36241.1"/>
    <property type="molecule type" value="Genomic_DNA"/>
</dbReference>
<accession>A0A011VLY2</accession>
<dbReference type="PANTHER" id="PTHR44846:SF16">
    <property type="entry name" value="TRANSCRIPTIONAL REGULATOR PHNF-RELATED"/>
    <property type="match status" value="1"/>
</dbReference>
<feature type="domain" description="HTH gntR-type" evidence="4">
    <location>
        <begin position="10"/>
        <end position="78"/>
    </location>
</feature>
<dbReference type="SMART" id="SM00866">
    <property type="entry name" value="UTRA"/>
    <property type="match status" value="1"/>
</dbReference>
<comment type="caution">
    <text evidence="5">The sequence shown here is derived from an EMBL/GenBank/DDBJ whole genome shotgun (WGS) entry which is preliminary data.</text>
</comment>
<dbReference type="AlphaFoldDB" id="A0A011VLY2"/>
<dbReference type="SMART" id="SM00345">
    <property type="entry name" value="HTH_GNTR"/>
    <property type="match status" value="1"/>
</dbReference>
<dbReference type="Proteomes" id="UP000019849">
    <property type="component" value="Unassembled WGS sequence"/>
</dbReference>
<dbReference type="RefSeq" id="WP_051520454.1">
    <property type="nucleotide sequence ID" value="NZ_KK073881.1"/>
</dbReference>
<evidence type="ECO:0000256" key="2">
    <source>
        <dbReference type="ARBA" id="ARBA00023125"/>
    </source>
</evidence>
<keyword evidence="8" id="KW-1185">Reference proteome</keyword>
<dbReference type="PRINTS" id="PR00035">
    <property type="entry name" value="HTHGNTR"/>
</dbReference>
<dbReference type="PROSITE" id="PS50949">
    <property type="entry name" value="HTH_GNTR"/>
    <property type="match status" value="1"/>
</dbReference>
<dbReference type="Pfam" id="PF00392">
    <property type="entry name" value="GntR"/>
    <property type="match status" value="1"/>
</dbReference>
<organism evidence="5 7">
    <name type="scientific">Aquamicrobium defluvii</name>
    <dbReference type="NCBI Taxonomy" id="69279"/>
    <lineage>
        <taxon>Bacteria</taxon>
        <taxon>Pseudomonadati</taxon>
        <taxon>Pseudomonadota</taxon>
        <taxon>Alphaproteobacteria</taxon>
        <taxon>Hyphomicrobiales</taxon>
        <taxon>Phyllobacteriaceae</taxon>
        <taxon>Aquamicrobium</taxon>
    </lineage>
</organism>
<dbReference type="OrthoDB" id="9808698at2"/>
<name>A0A011VLY2_9HYPH</name>
<dbReference type="EMBL" id="JENY01000007">
    <property type="protein sequence ID" value="EXL09400.1"/>
    <property type="molecule type" value="Genomic_DNA"/>
</dbReference>
<dbReference type="InterPro" id="IPR036390">
    <property type="entry name" value="WH_DNA-bd_sf"/>
</dbReference>
<reference evidence="6 8" key="2">
    <citation type="submission" date="2019-03" db="EMBL/GenBank/DDBJ databases">
        <title>Genomic Encyclopedia of Type Strains, Phase IV (KMG-IV): sequencing the most valuable type-strain genomes for metagenomic binning, comparative biology and taxonomic classification.</title>
        <authorList>
            <person name="Goeker M."/>
        </authorList>
    </citation>
    <scope>NUCLEOTIDE SEQUENCE [LARGE SCALE GENOMIC DNA]</scope>
    <source>
        <strain evidence="6 8">DSM 11603</strain>
    </source>
</reference>
<dbReference type="Pfam" id="PF07702">
    <property type="entry name" value="UTRA"/>
    <property type="match status" value="1"/>
</dbReference>
<proteinExistence type="predicted"/>
<dbReference type="InterPro" id="IPR000524">
    <property type="entry name" value="Tscrpt_reg_HTH_GntR"/>
</dbReference>
<dbReference type="Gene3D" id="3.40.1410.10">
    <property type="entry name" value="Chorismate lyase-like"/>
    <property type="match status" value="1"/>
</dbReference>
<dbReference type="HOGENOM" id="CLU_063236_0_2_5"/>
<dbReference type="InterPro" id="IPR011663">
    <property type="entry name" value="UTRA"/>
</dbReference>
<dbReference type="Proteomes" id="UP000294958">
    <property type="component" value="Unassembled WGS sequence"/>
</dbReference>
<gene>
    <name evidence="5" type="ORF">BG36_22410</name>
    <name evidence="6" type="ORF">DES43_106140</name>
</gene>
<dbReference type="Gene3D" id="1.10.10.10">
    <property type="entry name" value="Winged helix-like DNA-binding domain superfamily/Winged helix DNA-binding domain"/>
    <property type="match status" value="1"/>
</dbReference>
<evidence type="ECO:0000256" key="1">
    <source>
        <dbReference type="ARBA" id="ARBA00023015"/>
    </source>
</evidence>